<protein>
    <submittedName>
        <fullName evidence="6">Uncharacterized protein</fullName>
    </submittedName>
</protein>
<keyword evidence="4 5" id="KW-0472">Membrane</keyword>
<dbReference type="SUPFAM" id="SSF103481">
    <property type="entry name" value="Multidrug resistance efflux transporter EmrE"/>
    <property type="match status" value="1"/>
</dbReference>
<accession>V4T3S1</accession>
<evidence type="ECO:0000256" key="1">
    <source>
        <dbReference type="ARBA" id="ARBA00004141"/>
    </source>
</evidence>
<evidence type="ECO:0000256" key="2">
    <source>
        <dbReference type="ARBA" id="ARBA00022692"/>
    </source>
</evidence>
<dbReference type="GO" id="GO:0022857">
    <property type="term" value="F:transmembrane transporter activity"/>
    <property type="evidence" value="ECO:0007669"/>
    <property type="project" value="InterPro"/>
</dbReference>
<dbReference type="InParanoid" id="V4T3S1"/>
<keyword evidence="7" id="KW-1185">Reference proteome</keyword>
<evidence type="ECO:0000256" key="5">
    <source>
        <dbReference type="SAM" id="Phobius"/>
    </source>
</evidence>
<dbReference type="AlphaFoldDB" id="V4T3S1"/>
<sequence>SKRVNLGTTEGQAKVGGTVICVSGAIVMVLFHGPALFGGSNQDFVTQTEISERGQLAPAGWLVVLCVIGNCMCMASLLAFQEYPASLSVTAYSYFFGAIFIVITTFFMANESTDWSLTESELSAVIYTGAVASAFNHGFMTWSNRILKPALVALYNPIQLVASAILSIFFLGSPIY</sequence>
<proteinExistence type="predicted"/>
<feature type="transmembrane region" description="Helical" evidence="5">
    <location>
        <begin position="15"/>
        <end position="39"/>
    </location>
</feature>
<evidence type="ECO:0000313" key="6">
    <source>
        <dbReference type="EMBL" id="ESR44156.1"/>
    </source>
</evidence>
<feature type="transmembrane region" description="Helical" evidence="5">
    <location>
        <begin position="92"/>
        <end position="110"/>
    </location>
</feature>
<dbReference type="Gramene" id="ESR44156">
    <property type="protein sequence ID" value="ESR44156"/>
    <property type="gene ID" value="CICLE_v10013379mg"/>
</dbReference>
<feature type="transmembrane region" description="Helical" evidence="5">
    <location>
        <begin position="59"/>
        <end position="80"/>
    </location>
</feature>
<feature type="transmembrane region" description="Helical" evidence="5">
    <location>
        <begin position="151"/>
        <end position="171"/>
    </location>
</feature>
<dbReference type="STRING" id="85681.V4T3S1"/>
<feature type="transmembrane region" description="Helical" evidence="5">
    <location>
        <begin position="122"/>
        <end position="139"/>
    </location>
</feature>
<dbReference type="Proteomes" id="UP000030687">
    <property type="component" value="Unassembled WGS sequence"/>
</dbReference>
<keyword evidence="2 5" id="KW-0812">Transmembrane</keyword>
<dbReference type="eggNOG" id="ENOG502QUHA">
    <property type="taxonomic scope" value="Eukaryota"/>
</dbReference>
<dbReference type="KEGG" id="cic:CICLE_v10013379mg"/>
<name>V4T3S1_CITCL</name>
<organism evidence="6 7">
    <name type="scientific">Citrus clementina</name>
    <name type="common">Clementine</name>
    <name type="synonym">Citrus deliciosa x Citrus sinensis</name>
    <dbReference type="NCBI Taxonomy" id="85681"/>
    <lineage>
        <taxon>Eukaryota</taxon>
        <taxon>Viridiplantae</taxon>
        <taxon>Streptophyta</taxon>
        <taxon>Embryophyta</taxon>
        <taxon>Tracheophyta</taxon>
        <taxon>Spermatophyta</taxon>
        <taxon>Magnoliopsida</taxon>
        <taxon>eudicotyledons</taxon>
        <taxon>Gunneridae</taxon>
        <taxon>Pentapetalae</taxon>
        <taxon>rosids</taxon>
        <taxon>malvids</taxon>
        <taxon>Sapindales</taxon>
        <taxon>Rutaceae</taxon>
        <taxon>Aurantioideae</taxon>
        <taxon>Citrus</taxon>
    </lineage>
</organism>
<keyword evidence="3 5" id="KW-1133">Transmembrane helix</keyword>
<dbReference type="PANTHER" id="PTHR31218">
    <property type="entry name" value="WAT1-RELATED PROTEIN"/>
    <property type="match status" value="1"/>
</dbReference>
<feature type="non-terminal residue" evidence="6">
    <location>
        <position position="1"/>
    </location>
</feature>
<evidence type="ECO:0000313" key="7">
    <source>
        <dbReference type="Proteomes" id="UP000030687"/>
    </source>
</evidence>
<dbReference type="InterPro" id="IPR030184">
    <property type="entry name" value="WAT1-related"/>
</dbReference>
<reference evidence="6 7" key="1">
    <citation type="submission" date="2013-10" db="EMBL/GenBank/DDBJ databases">
        <authorList>
            <consortium name="International Citrus Genome Consortium"/>
            <person name="Jenkins J."/>
            <person name="Schmutz J."/>
            <person name="Prochnik S."/>
            <person name="Rokhsar D."/>
            <person name="Gmitter F."/>
            <person name="Ollitrault P."/>
            <person name="Machado M."/>
            <person name="Talon M."/>
            <person name="Wincker P."/>
            <person name="Jaillon O."/>
            <person name="Morgante M."/>
        </authorList>
    </citation>
    <scope>NUCLEOTIDE SEQUENCE</scope>
    <source>
        <strain evidence="7">cv. Clemenules</strain>
    </source>
</reference>
<comment type="subcellular location">
    <subcellularLocation>
        <location evidence="1">Membrane</location>
        <topology evidence="1">Multi-pass membrane protein</topology>
    </subcellularLocation>
</comment>
<evidence type="ECO:0000256" key="3">
    <source>
        <dbReference type="ARBA" id="ARBA00022989"/>
    </source>
</evidence>
<dbReference type="EMBL" id="KI536861">
    <property type="protein sequence ID" value="ESR44156.1"/>
    <property type="molecule type" value="Genomic_DNA"/>
</dbReference>
<dbReference type="GO" id="GO:0016020">
    <property type="term" value="C:membrane"/>
    <property type="evidence" value="ECO:0007669"/>
    <property type="project" value="InterPro"/>
</dbReference>
<gene>
    <name evidence="6" type="ORF">CICLE_v10013379mg</name>
</gene>
<evidence type="ECO:0000256" key="4">
    <source>
        <dbReference type="ARBA" id="ARBA00023136"/>
    </source>
</evidence>
<dbReference type="InterPro" id="IPR037185">
    <property type="entry name" value="EmrE-like"/>
</dbReference>
<dbReference type="OMA" id="ANESTDW"/>